<keyword evidence="2" id="KW-1185">Reference proteome</keyword>
<reference evidence="2" key="1">
    <citation type="journal article" date="2024" name="Proc. Natl. Acad. Sci. U.S.A.">
        <title>Extraordinary preservation of gene collinearity over three hundred million years revealed in homosporous lycophytes.</title>
        <authorList>
            <person name="Li C."/>
            <person name="Wickell D."/>
            <person name="Kuo L.Y."/>
            <person name="Chen X."/>
            <person name="Nie B."/>
            <person name="Liao X."/>
            <person name="Peng D."/>
            <person name="Ji J."/>
            <person name="Jenkins J."/>
            <person name="Williams M."/>
            <person name="Shu S."/>
            <person name="Plott C."/>
            <person name="Barry K."/>
            <person name="Rajasekar S."/>
            <person name="Grimwood J."/>
            <person name="Han X."/>
            <person name="Sun S."/>
            <person name="Hou Z."/>
            <person name="He W."/>
            <person name="Dai G."/>
            <person name="Sun C."/>
            <person name="Schmutz J."/>
            <person name="Leebens-Mack J.H."/>
            <person name="Li F.W."/>
            <person name="Wang L."/>
        </authorList>
    </citation>
    <scope>NUCLEOTIDE SEQUENCE [LARGE SCALE GENOMIC DNA]</scope>
    <source>
        <strain evidence="2">cv. PW_Plant_1</strain>
    </source>
</reference>
<comment type="caution">
    <text evidence="1">The sequence shown here is derived from an EMBL/GenBank/DDBJ whole genome shotgun (WGS) entry which is preliminary data.</text>
</comment>
<dbReference type="EMBL" id="CM055105">
    <property type="protein sequence ID" value="KAJ7530352.1"/>
    <property type="molecule type" value="Genomic_DNA"/>
</dbReference>
<evidence type="ECO:0000313" key="1">
    <source>
        <dbReference type="EMBL" id="KAJ7530352.1"/>
    </source>
</evidence>
<accession>A0ACC2BKP9</accession>
<gene>
    <name evidence="1" type="ORF">O6H91_14G000100</name>
</gene>
<organism evidence="1 2">
    <name type="scientific">Diphasiastrum complanatum</name>
    <name type="common">Issler's clubmoss</name>
    <name type="synonym">Lycopodium complanatum</name>
    <dbReference type="NCBI Taxonomy" id="34168"/>
    <lineage>
        <taxon>Eukaryota</taxon>
        <taxon>Viridiplantae</taxon>
        <taxon>Streptophyta</taxon>
        <taxon>Embryophyta</taxon>
        <taxon>Tracheophyta</taxon>
        <taxon>Lycopodiopsida</taxon>
        <taxon>Lycopodiales</taxon>
        <taxon>Lycopodiaceae</taxon>
        <taxon>Lycopodioideae</taxon>
        <taxon>Diphasiastrum</taxon>
    </lineage>
</organism>
<evidence type="ECO:0000313" key="2">
    <source>
        <dbReference type="Proteomes" id="UP001162992"/>
    </source>
</evidence>
<sequence length="184" mass="20608">MSSPRIQIAHMGAQALLSSSLAEITEKYRAACFDAYLQSFTIAVEDEEKSLTSYYESFEGKLTDILVPLKEVTLSGSFKSSALTAYWKDRLSFEFQNLSNSYKCATHWKNTATKAAFVQHEKALDAAMQKADSLPKEQTLQNSSKERLPSSLNNKSNRNIASQKLVLRSSKVNQRKAVKKSHGF</sequence>
<dbReference type="Proteomes" id="UP001162992">
    <property type="component" value="Chromosome 14"/>
</dbReference>
<name>A0ACC2BKP9_DIPCM</name>
<proteinExistence type="predicted"/>
<protein>
    <submittedName>
        <fullName evidence="1">Uncharacterized protein</fullName>
    </submittedName>
</protein>